<feature type="compositionally biased region" description="Polar residues" evidence="6">
    <location>
        <begin position="459"/>
        <end position="513"/>
    </location>
</feature>
<evidence type="ECO:0000256" key="3">
    <source>
        <dbReference type="ARBA" id="ARBA00022490"/>
    </source>
</evidence>
<evidence type="ECO:0000256" key="5">
    <source>
        <dbReference type="ARBA" id="ARBA00023242"/>
    </source>
</evidence>
<dbReference type="GO" id="GO:0000184">
    <property type="term" value="P:nuclear-transcribed mRNA catabolic process, nonsense-mediated decay"/>
    <property type="evidence" value="ECO:0007669"/>
    <property type="project" value="UniProtKB-KW"/>
</dbReference>
<keyword evidence="4" id="KW-0866">Nonsense-mediated mRNA decay</keyword>
<feature type="domain" description="DNA/RNA-binding" evidence="7">
    <location>
        <begin position="697"/>
        <end position="1013"/>
    </location>
</feature>
<dbReference type="Gene3D" id="1.25.40.10">
    <property type="entry name" value="Tetratricopeptide repeat domain"/>
    <property type="match status" value="1"/>
</dbReference>
<feature type="region of interest" description="Disordered" evidence="6">
    <location>
        <begin position="292"/>
        <end position="519"/>
    </location>
</feature>
<feature type="compositionally biased region" description="Basic and acidic residues" evidence="6">
    <location>
        <begin position="57"/>
        <end position="67"/>
    </location>
</feature>
<evidence type="ECO:0000313" key="11">
    <source>
        <dbReference type="Proteomes" id="UP000218231"/>
    </source>
</evidence>
<comment type="subcellular location">
    <subcellularLocation>
        <location evidence="2">Cytoplasm</location>
    </subcellularLocation>
    <subcellularLocation>
        <location evidence="1">Nucleus</location>
    </subcellularLocation>
</comment>
<dbReference type="OrthoDB" id="2017974at2759"/>
<dbReference type="SUPFAM" id="SSF48452">
    <property type="entry name" value="TPR-like"/>
    <property type="match status" value="1"/>
</dbReference>
<dbReference type="InterPro" id="IPR011990">
    <property type="entry name" value="TPR-like_helical_dom_sf"/>
</dbReference>
<feature type="region of interest" description="Disordered" evidence="6">
    <location>
        <begin position="19"/>
        <end position="184"/>
    </location>
</feature>
<dbReference type="Pfam" id="PF13638">
    <property type="entry name" value="PIN_4"/>
    <property type="match status" value="1"/>
</dbReference>
<sequence length="1403" mass="160088">MNAGRNGFQIRLRYMKTCSESMPEEMEPSGEESAGQKQRRKRPEIQIYRPGMMRHGAPKERREHPDDASDAGSESGRPHGTYDSTQSLYTNRIPDSYLNFRRNDRLGGSARSYGQKFNRDHNAERSSMRAGDGRGHWKRDGGGRRRNDSINSTQSERPAAQRELNVDTSHETRSQVGESPSSSAMSYQEICESFESLGSFDWSKEVEMETIQRMQEEEERDKERQKQLEHRLAACSTGNDVRKELESHKRPVRGILRVTVDDRKQVNHRGNRGRDIEDRVCVDLDRCSSVSDSIVEEDDRGTLDDEDELRSGEKTPTPTGSHTDLRQNWKKNQSNQRRTEDRQQIQQNSRQRPNQNRERDRENRERYYNNQYGGEQDKGNWRKGGRQQKERDQPHQPQQQSRFANEHDLGRTEPPPGGSRLAGRLTIQRNADQPRQAPQKNESKERGNAVGSVNRELRNSQTADPPTHQSQTASEKADSPTSSRTTKANSNQVASKEASKQTTDSDMYQQIAQKQGPKMEKINAQITDLLAVVRKKKNPDEMQKVVELSERLCELYLEFICKDIKFTFSQNLEQHCWNQAFYRPIECFRTACNSSSSQAKLLRVEFHRLLSSGIQFYNKLIDLYEKELDIRLNALLMWPKGSPPSDLKQVHVGQHPIALLTSPSKLASKSLARHMISLGSLYRYRTLLNGSADYSEAIEWYAKAAQIWSVNGNVYNLLSIAISYSMLYRSRRRFLHIPLETLSNTRQNQVIEDIFFCVRALAAGHPFELAKERLYSKLDSMANKVRQYEPKLDEEVGTYKNSREQRDELPHDGRREVWLSMDGNEWEEKNECTNEAEQAKAVYEKFCVQEPSKLQRRTTAYVIHLFGMLLSKIGMENFSSVSERSLAQLSALIHHTSSPLTALQLVQITVLFIYSVHANQSKDLEPDTCSEQQQIAFRTVMTLFAALIEPLAERRDEIEQWIGEEGDSNVPAVISRTLPALVVLCEWLSCPSVSRVFKSLPSLEPLANPLHSLDAWHMLAQVATRLDKLNEEGRLVNITANEEPTANHCVLPELNYASSFFDCFKPTPRPTSIQDKNASATELRLRHVLQCAEYLDGMDLRCFVFDRETGQFCRKDREESPAARPMRVQSSRSDDTFTGFEDELPNLSSNDGVLTRDELMERVRAKRQNIILVRPDSVVLDTNALVDHLSLIDKIVSDDRFKVLVPTIVTDELTGLSLGKQCTADSAHQEYVKNNAQLAVNWIRGQMKTKSPNVATLTTKGKKIALTLATESIDLEDGAQLSKNNDDLIIDSCDAFLRRFEGMLQPEPDRQLGQDASKSLQPLRLAILSEVSLLLALSNSRCEMDCERGDAECIPVRAGRNELFYPKPKQIGQNTTPEHKTSSSVDSHFYSYYIPPFLDLYSD</sequence>
<dbReference type="Pfam" id="PF10373">
    <property type="entry name" value="EST1_DNA_bind"/>
    <property type="match status" value="1"/>
</dbReference>
<dbReference type="PANTHER" id="PTHR15696:SF0">
    <property type="entry name" value="TELOMERASE-BINDING PROTEIN EST1A"/>
    <property type="match status" value="1"/>
</dbReference>
<feature type="compositionally biased region" description="Basic and acidic residues" evidence="6">
    <location>
        <begin position="355"/>
        <end position="367"/>
    </location>
</feature>
<feature type="compositionally biased region" description="Polar residues" evidence="6">
    <location>
        <begin position="427"/>
        <end position="440"/>
    </location>
</feature>
<proteinExistence type="predicted"/>
<dbReference type="InterPro" id="IPR002716">
    <property type="entry name" value="PIN_dom"/>
</dbReference>
<evidence type="ECO:0000256" key="6">
    <source>
        <dbReference type="SAM" id="MobiDB-lite"/>
    </source>
</evidence>
<organism evidence="10 11">
    <name type="scientific">Diploscapter pachys</name>
    <dbReference type="NCBI Taxonomy" id="2018661"/>
    <lineage>
        <taxon>Eukaryota</taxon>
        <taxon>Metazoa</taxon>
        <taxon>Ecdysozoa</taxon>
        <taxon>Nematoda</taxon>
        <taxon>Chromadorea</taxon>
        <taxon>Rhabditida</taxon>
        <taxon>Rhabditina</taxon>
        <taxon>Rhabditomorpha</taxon>
        <taxon>Rhabditoidea</taxon>
        <taxon>Rhabditidae</taxon>
        <taxon>Diploscapter</taxon>
    </lineage>
</organism>
<dbReference type="Proteomes" id="UP000218231">
    <property type="component" value="Unassembled WGS sequence"/>
</dbReference>
<comment type="caution">
    <text evidence="10">The sequence shown here is derived from an EMBL/GenBank/DDBJ whole genome shotgun (WGS) entry which is preliminary data.</text>
</comment>
<dbReference type="EMBL" id="LIAE01010345">
    <property type="protein sequence ID" value="PAV62815.1"/>
    <property type="molecule type" value="Genomic_DNA"/>
</dbReference>
<dbReference type="Pfam" id="PF10374">
    <property type="entry name" value="EST1"/>
    <property type="match status" value="1"/>
</dbReference>
<feature type="compositionally biased region" description="Basic and acidic residues" evidence="6">
    <location>
        <begin position="117"/>
        <end position="148"/>
    </location>
</feature>
<evidence type="ECO:0000256" key="2">
    <source>
        <dbReference type="ARBA" id="ARBA00004496"/>
    </source>
</evidence>
<keyword evidence="3" id="KW-0963">Cytoplasm</keyword>
<feature type="compositionally biased region" description="Polar residues" evidence="6">
    <location>
        <begin position="174"/>
        <end position="184"/>
    </location>
</feature>
<evidence type="ECO:0000256" key="4">
    <source>
        <dbReference type="ARBA" id="ARBA00023161"/>
    </source>
</evidence>
<dbReference type="PANTHER" id="PTHR15696">
    <property type="entry name" value="SMG-7 SUPPRESSOR WITH MORPHOLOGICAL EFFECT ON GENITALIA PROTEIN 7"/>
    <property type="match status" value="1"/>
</dbReference>
<evidence type="ECO:0000259" key="8">
    <source>
        <dbReference type="Pfam" id="PF10374"/>
    </source>
</evidence>
<accession>A0A2A2JM85</accession>
<name>A0A2A2JM85_9BILA</name>
<protein>
    <recommendedName>
        <fullName evidence="12">PIN domain-containing protein</fullName>
    </recommendedName>
</protein>
<dbReference type="InterPro" id="IPR018834">
    <property type="entry name" value="DNA/RNA-bd_Est1-type"/>
</dbReference>
<dbReference type="GO" id="GO:0042162">
    <property type="term" value="F:telomeric DNA binding"/>
    <property type="evidence" value="ECO:0007669"/>
    <property type="project" value="TreeGrafter"/>
</dbReference>
<dbReference type="STRING" id="2018661.A0A2A2JM85"/>
<keyword evidence="5" id="KW-0539">Nucleus</keyword>
<evidence type="ECO:0000256" key="1">
    <source>
        <dbReference type="ARBA" id="ARBA00004123"/>
    </source>
</evidence>
<dbReference type="Gene3D" id="3.40.50.1010">
    <property type="entry name" value="5'-nuclease"/>
    <property type="match status" value="1"/>
</dbReference>
<evidence type="ECO:0000259" key="7">
    <source>
        <dbReference type="Pfam" id="PF10373"/>
    </source>
</evidence>
<dbReference type="GO" id="GO:0070034">
    <property type="term" value="F:telomerase RNA binding"/>
    <property type="evidence" value="ECO:0007669"/>
    <property type="project" value="TreeGrafter"/>
</dbReference>
<dbReference type="GO" id="GO:0005697">
    <property type="term" value="C:telomerase holoenzyme complex"/>
    <property type="evidence" value="ECO:0007669"/>
    <property type="project" value="TreeGrafter"/>
</dbReference>
<evidence type="ECO:0008006" key="12">
    <source>
        <dbReference type="Google" id="ProtNLM"/>
    </source>
</evidence>
<feature type="compositionally biased region" description="Basic and acidic residues" evidence="6">
    <location>
        <begin position="164"/>
        <end position="173"/>
    </location>
</feature>
<keyword evidence="11" id="KW-1185">Reference proteome</keyword>
<feature type="domain" description="Telomerase activating protein Est1-like N-terminal" evidence="8">
    <location>
        <begin position="572"/>
        <end position="689"/>
    </location>
</feature>
<feature type="region of interest" description="Disordered" evidence="6">
    <location>
        <begin position="1116"/>
        <end position="1141"/>
    </location>
</feature>
<dbReference type="InterPro" id="IPR045153">
    <property type="entry name" value="Est1/Ebs1-like"/>
</dbReference>
<dbReference type="InterPro" id="IPR019458">
    <property type="entry name" value="Est1-like_N"/>
</dbReference>
<gene>
    <name evidence="10" type="ORF">WR25_04624</name>
</gene>
<dbReference type="GO" id="GO:0005737">
    <property type="term" value="C:cytoplasm"/>
    <property type="evidence" value="ECO:0007669"/>
    <property type="project" value="UniProtKB-SubCell"/>
</dbReference>
<evidence type="ECO:0000313" key="10">
    <source>
        <dbReference type="EMBL" id="PAV62815.1"/>
    </source>
</evidence>
<feature type="compositionally biased region" description="Acidic residues" evidence="6">
    <location>
        <begin position="294"/>
        <end position="308"/>
    </location>
</feature>
<reference evidence="10 11" key="1">
    <citation type="journal article" date="2017" name="Curr. Biol.">
        <title>Genome architecture and evolution of a unichromosomal asexual nematode.</title>
        <authorList>
            <person name="Fradin H."/>
            <person name="Zegar C."/>
            <person name="Gutwein M."/>
            <person name="Lucas J."/>
            <person name="Kovtun M."/>
            <person name="Corcoran D."/>
            <person name="Baugh L.R."/>
            <person name="Kiontke K."/>
            <person name="Gunsalus K."/>
            <person name="Fitch D.H."/>
            <person name="Piano F."/>
        </authorList>
    </citation>
    <scope>NUCLEOTIDE SEQUENCE [LARGE SCALE GENOMIC DNA]</scope>
    <source>
        <strain evidence="10">PF1309</strain>
    </source>
</reference>
<evidence type="ECO:0000259" key="9">
    <source>
        <dbReference type="Pfam" id="PF13638"/>
    </source>
</evidence>
<feature type="domain" description="PIN" evidence="9">
    <location>
        <begin position="1178"/>
        <end position="1298"/>
    </location>
</feature>
<feature type="compositionally biased region" description="Low complexity" evidence="6">
    <location>
        <begin position="344"/>
        <end position="354"/>
    </location>
</feature>